<dbReference type="EMBL" id="QGKW02000717">
    <property type="protein sequence ID" value="KAF2599872.1"/>
    <property type="molecule type" value="Genomic_DNA"/>
</dbReference>
<sequence>MISFPLKKELPKQTLEMTSAETSLRSSLLLSHIPFSLLFPPSLPIFSTFASQNPPLNQSFPSPITTQNLCYNAIAKNRLKAFGDAGKVKRVDLGKLLHHFRIVTETAPSSLLAISALSLLYLQTSSSDRRDGSVCATAVMAVAGFNCTCFDPDLDPIFHGLRFGRMKCVAAAVSGRGGDPKVVRSCRVIKSGFIGLERSVLSVVSSEVEVIVWWAAGDKDKSCSEAPEVV</sequence>
<evidence type="ECO:0000313" key="2">
    <source>
        <dbReference type="Proteomes" id="UP000712281"/>
    </source>
</evidence>
<dbReference type="AlphaFoldDB" id="A0A3N6Q098"/>
<protein>
    <submittedName>
        <fullName evidence="1">Uncharacterized protein</fullName>
    </submittedName>
</protein>
<reference evidence="1" key="1">
    <citation type="submission" date="2019-12" db="EMBL/GenBank/DDBJ databases">
        <title>Genome sequencing and annotation of Brassica cretica.</title>
        <authorList>
            <person name="Studholme D.J."/>
            <person name="Sarris P.F."/>
        </authorList>
    </citation>
    <scope>NUCLEOTIDE SEQUENCE</scope>
    <source>
        <strain evidence="1">PFS-001/15</strain>
        <tissue evidence="1">Leaf</tissue>
    </source>
</reference>
<proteinExistence type="predicted"/>
<dbReference type="Proteomes" id="UP000712281">
    <property type="component" value="Unassembled WGS sequence"/>
</dbReference>
<accession>A0A3N6Q098</accession>
<gene>
    <name evidence="1" type="ORF">F2Q68_00012314</name>
</gene>
<organism evidence="1 2">
    <name type="scientific">Brassica cretica</name>
    <name type="common">Mustard</name>
    <dbReference type="NCBI Taxonomy" id="69181"/>
    <lineage>
        <taxon>Eukaryota</taxon>
        <taxon>Viridiplantae</taxon>
        <taxon>Streptophyta</taxon>
        <taxon>Embryophyta</taxon>
        <taxon>Tracheophyta</taxon>
        <taxon>Spermatophyta</taxon>
        <taxon>Magnoliopsida</taxon>
        <taxon>eudicotyledons</taxon>
        <taxon>Gunneridae</taxon>
        <taxon>Pentapetalae</taxon>
        <taxon>rosids</taxon>
        <taxon>malvids</taxon>
        <taxon>Brassicales</taxon>
        <taxon>Brassicaceae</taxon>
        <taxon>Brassiceae</taxon>
        <taxon>Brassica</taxon>
    </lineage>
</organism>
<comment type="caution">
    <text evidence="1">The sequence shown here is derived from an EMBL/GenBank/DDBJ whole genome shotgun (WGS) entry which is preliminary data.</text>
</comment>
<name>A0A3N6Q098_BRACR</name>
<evidence type="ECO:0000313" key="1">
    <source>
        <dbReference type="EMBL" id="KAF2599872.1"/>
    </source>
</evidence>